<dbReference type="Proteomes" id="UP000613840">
    <property type="component" value="Unassembled WGS sequence"/>
</dbReference>
<evidence type="ECO:0000313" key="3">
    <source>
        <dbReference type="Proteomes" id="UP000613840"/>
    </source>
</evidence>
<accession>A0A917S3K2</accession>
<name>A0A917S3K2_9ACTN</name>
<organism evidence="2 3">
    <name type="scientific">Microlunatus endophyticus</name>
    <dbReference type="NCBI Taxonomy" id="1716077"/>
    <lineage>
        <taxon>Bacteria</taxon>
        <taxon>Bacillati</taxon>
        <taxon>Actinomycetota</taxon>
        <taxon>Actinomycetes</taxon>
        <taxon>Propionibacteriales</taxon>
        <taxon>Propionibacteriaceae</taxon>
        <taxon>Microlunatus</taxon>
    </lineage>
</organism>
<evidence type="ECO:0000313" key="2">
    <source>
        <dbReference type="EMBL" id="GGL52409.1"/>
    </source>
</evidence>
<reference evidence="2" key="2">
    <citation type="submission" date="2020-09" db="EMBL/GenBank/DDBJ databases">
        <authorList>
            <person name="Sun Q."/>
            <person name="Zhou Y."/>
        </authorList>
    </citation>
    <scope>NUCLEOTIDE SEQUENCE</scope>
    <source>
        <strain evidence="2">CGMCC 4.7306</strain>
    </source>
</reference>
<gene>
    <name evidence="2" type="ORF">GCM10011575_08450</name>
</gene>
<keyword evidence="3" id="KW-1185">Reference proteome</keyword>
<evidence type="ECO:0000256" key="1">
    <source>
        <dbReference type="SAM" id="MobiDB-lite"/>
    </source>
</evidence>
<feature type="region of interest" description="Disordered" evidence="1">
    <location>
        <begin position="305"/>
        <end position="332"/>
    </location>
</feature>
<comment type="caution">
    <text evidence="2">The sequence shown here is derived from an EMBL/GenBank/DDBJ whole genome shotgun (WGS) entry which is preliminary data.</text>
</comment>
<dbReference type="AlphaFoldDB" id="A0A917S3K2"/>
<reference evidence="2" key="1">
    <citation type="journal article" date="2014" name="Int. J. Syst. Evol. Microbiol.">
        <title>Complete genome sequence of Corynebacterium casei LMG S-19264T (=DSM 44701T), isolated from a smear-ripened cheese.</title>
        <authorList>
            <consortium name="US DOE Joint Genome Institute (JGI-PGF)"/>
            <person name="Walter F."/>
            <person name="Albersmeier A."/>
            <person name="Kalinowski J."/>
            <person name="Ruckert C."/>
        </authorList>
    </citation>
    <scope>NUCLEOTIDE SEQUENCE</scope>
    <source>
        <strain evidence="2">CGMCC 4.7306</strain>
    </source>
</reference>
<sequence>MVHLLDAAQVLRKGRTGAQRRAAAHALVATLAEHRIALVQTVLPVAGYALDRRDESHRILDRATTVFITLDETTVTPDPGRTTVIPHVHYRDRFLGFPVTTQVPGRLLCLSRTGLSRAAAGPLKVFSVMDTPGVSLRVVGDADPDLDELIPRAVRRNPDSVSAAVEHLSDAELVRELSAAELVMLPGINTFADLTALFMALSLDRPVVVPRSTTASLLADQVGPGWVTCLPGPVTAELLDATIRTVREQVRTPRPDLDGRDPETVAEQYATVFHRAAERVRTDGQAVLAGEDTLPDTLLGHLLGHQETPSRHPGSLPSGAWTFLSSDRDSSA</sequence>
<protein>
    <submittedName>
        <fullName evidence="2">Uncharacterized protein</fullName>
    </submittedName>
</protein>
<dbReference type="EMBL" id="BMMZ01000002">
    <property type="protein sequence ID" value="GGL52409.1"/>
    <property type="molecule type" value="Genomic_DNA"/>
</dbReference>
<proteinExistence type="predicted"/>